<organism evidence="1 2">
    <name type="scientific">Purpureocillium lilacinum</name>
    <name type="common">Paecilomyces lilacinus</name>
    <dbReference type="NCBI Taxonomy" id="33203"/>
    <lineage>
        <taxon>Eukaryota</taxon>
        <taxon>Fungi</taxon>
        <taxon>Dikarya</taxon>
        <taxon>Ascomycota</taxon>
        <taxon>Pezizomycotina</taxon>
        <taxon>Sordariomycetes</taxon>
        <taxon>Hypocreomycetidae</taxon>
        <taxon>Hypocreales</taxon>
        <taxon>Ophiocordycipitaceae</taxon>
        <taxon>Purpureocillium</taxon>
    </lineage>
</organism>
<gene>
    <name evidence="1" type="ORF">ACCO45_001899</name>
</gene>
<accession>A0ACC4EB04</accession>
<keyword evidence="2" id="KW-1185">Reference proteome</keyword>
<comment type="caution">
    <text evidence="1">The sequence shown here is derived from an EMBL/GenBank/DDBJ whole genome shotgun (WGS) entry which is preliminary data.</text>
</comment>
<dbReference type="EMBL" id="JBGNUJ010000002">
    <property type="protein sequence ID" value="KAL3964895.1"/>
    <property type="molecule type" value="Genomic_DNA"/>
</dbReference>
<proteinExistence type="predicted"/>
<dbReference type="Proteomes" id="UP001638806">
    <property type="component" value="Unassembled WGS sequence"/>
</dbReference>
<name>A0ACC4EB04_PURLI</name>
<evidence type="ECO:0000313" key="1">
    <source>
        <dbReference type="EMBL" id="KAL3964895.1"/>
    </source>
</evidence>
<sequence>MASNSYSRQIDAALAQPRPSTVAAPPTRRPPAGRPTGLLAPSGLASSGPRPRQSRGQFCSRRQPVQSTPGGLPACPPAHRAFAIERTSRHHQPARRIASQRGTRTRPNRPEPLFPAHADLIGVLPPWTCKHKGTGRRRLHSSHGQPSLPLHWRAARVSGARPLPVPWQGPPKAIGADRIARRTPHHTLNLARAWCGSPSFSPATDRLRSRPSQFLAAATAGAGPGHGSGVHRRLRSASTRAIGRRPGHRWTCTRLVFARSAPASQVCIGPLTARSAAIVGLPSRRERPMAAQITARAASTELYRTLQYSASHVDAKRCRIPPAASTPPIS</sequence>
<reference evidence="1" key="1">
    <citation type="submission" date="2024-12" db="EMBL/GenBank/DDBJ databases">
        <title>Comparative genomics and development of molecular markers within Purpureocillium lilacinum and among Purpureocillium species.</title>
        <authorList>
            <person name="Yeh Z.-Y."/>
            <person name="Ni N.-T."/>
            <person name="Lo P.-H."/>
            <person name="Mushyakhwo K."/>
            <person name="Lin C.-F."/>
            <person name="Nai Y.-S."/>
        </authorList>
    </citation>
    <scope>NUCLEOTIDE SEQUENCE</scope>
    <source>
        <strain evidence="1">NCHU-NPUST-175</strain>
    </source>
</reference>
<evidence type="ECO:0000313" key="2">
    <source>
        <dbReference type="Proteomes" id="UP001638806"/>
    </source>
</evidence>
<protein>
    <submittedName>
        <fullName evidence="1">Uncharacterized protein</fullName>
    </submittedName>
</protein>